<dbReference type="EMBL" id="FNDU01000002">
    <property type="protein sequence ID" value="SDH68468.1"/>
    <property type="molecule type" value="Genomic_DNA"/>
</dbReference>
<dbReference type="Proteomes" id="UP000199017">
    <property type="component" value="Unassembled WGS sequence"/>
</dbReference>
<dbReference type="OrthoDB" id="2972351at2"/>
<dbReference type="AlphaFoldDB" id="A0A1G8EF06"/>
<organism evidence="1 2">
    <name type="scientific">Alteribacillus bidgolensis</name>
    <dbReference type="NCBI Taxonomy" id="930129"/>
    <lineage>
        <taxon>Bacteria</taxon>
        <taxon>Bacillati</taxon>
        <taxon>Bacillota</taxon>
        <taxon>Bacilli</taxon>
        <taxon>Bacillales</taxon>
        <taxon>Bacillaceae</taxon>
        <taxon>Alteribacillus</taxon>
    </lineage>
</organism>
<protein>
    <submittedName>
        <fullName evidence="1">Uncharacterized protein</fullName>
    </submittedName>
</protein>
<accession>A0A1G8EF06</accession>
<evidence type="ECO:0000313" key="2">
    <source>
        <dbReference type="Proteomes" id="UP000199017"/>
    </source>
</evidence>
<evidence type="ECO:0000313" key="1">
    <source>
        <dbReference type="EMBL" id="SDH68468.1"/>
    </source>
</evidence>
<keyword evidence="2" id="KW-1185">Reference proteome</keyword>
<reference evidence="1 2" key="1">
    <citation type="submission" date="2016-10" db="EMBL/GenBank/DDBJ databases">
        <authorList>
            <person name="de Groot N.N."/>
        </authorList>
    </citation>
    <scope>NUCLEOTIDE SEQUENCE [LARGE SCALE GENOMIC DNA]</scope>
    <source>
        <strain evidence="2">P4B,CCM 7963,CECT 7998,DSM 25260,IBRC-M 10614,KCTC 13821</strain>
    </source>
</reference>
<gene>
    <name evidence="1" type="ORF">SAMN05216352_102198</name>
</gene>
<name>A0A1G8EF06_9BACI</name>
<sequence>MTEQQLEYTFDLFGYSDLYQKLRYPIKVSGEFDNVDIEVLESFLDWYVFDNTDKVLFDDFIYHFRVFRKIYKNNNLPYRPW</sequence>
<dbReference type="RefSeq" id="WP_091581261.1">
    <property type="nucleotide sequence ID" value="NZ_FNDU01000002.1"/>
</dbReference>
<proteinExistence type="predicted"/>